<dbReference type="InterPro" id="IPR043502">
    <property type="entry name" value="DNA/RNA_pol_sf"/>
</dbReference>
<evidence type="ECO:0000259" key="3">
    <source>
        <dbReference type="Pfam" id="PF00078"/>
    </source>
</evidence>
<dbReference type="InterPro" id="IPR052055">
    <property type="entry name" value="Hepadnavirus_pol/RT"/>
</dbReference>
<feature type="region of interest" description="Disordered" evidence="2">
    <location>
        <begin position="1784"/>
        <end position="1907"/>
    </location>
</feature>
<dbReference type="InterPro" id="IPR011010">
    <property type="entry name" value="DNA_brk_join_enz"/>
</dbReference>
<keyword evidence="1" id="KW-0233">DNA recombination</keyword>
<comment type="caution">
    <text evidence="4">The sequence shown here is derived from an EMBL/GenBank/DDBJ whole genome shotgun (WGS) entry which is preliminary data.</text>
</comment>
<evidence type="ECO:0000313" key="5">
    <source>
        <dbReference type="Proteomes" id="UP001189429"/>
    </source>
</evidence>
<dbReference type="InterPro" id="IPR013762">
    <property type="entry name" value="Integrase-like_cat_sf"/>
</dbReference>
<dbReference type="InterPro" id="IPR000477">
    <property type="entry name" value="RT_dom"/>
</dbReference>
<feature type="non-terminal residue" evidence="4">
    <location>
        <position position="1"/>
    </location>
</feature>
<evidence type="ECO:0000256" key="1">
    <source>
        <dbReference type="ARBA" id="ARBA00023172"/>
    </source>
</evidence>
<feature type="region of interest" description="Disordered" evidence="2">
    <location>
        <begin position="567"/>
        <end position="606"/>
    </location>
</feature>
<dbReference type="EMBL" id="CAUYUJ010018462">
    <property type="protein sequence ID" value="CAK0883768.1"/>
    <property type="molecule type" value="Genomic_DNA"/>
</dbReference>
<keyword evidence="5" id="KW-1185">Reference proteome</keyword>
<dbReference type="Gene3D" id="1.10.443.10">
    <property type="entry name" value="Intergrase catalytic core"/>
    <property type="match status" value="1"/>
</dbReference>
<feature type="compositionally biased region" description="Polar residues" evidence="2">
    <location>
        <begin position="1793"/>
        <end position="1803"/>
    </location>
</feature>
<feature type="compositionally biased region" description="Gly residues" evidence="2">
    <location>
        <begin position="404"/>
        <end position="414"/>
    </location>
</feature>
<dbReference type="Proteomes" id="UP001189429">
    <property type="component" value="Unassembled WGS sequence"/>
</dbReference>
<gene>
    <name evidence="4" type="ORF">PCOR1329_LOCUS65899</name>
</gene>
<dbReference type="PANTHER" id="PTHR33050">
    <property type="entry name" value="REVERSE TRANSCRIPTASE DOMAIN-CONTAINING PROTEIN"/>
    <property type="match status" value="1"/>
</dbReference>
<evidence type="ECO:0000256" key="2">
    <source>
        <dbReference type="SAM" id="MobiDB-lite"/>
    </source>
</evidence>
<proteinExistence type="predicted"/>
<organism evidence="4 5">
    <name type="scientific">Prorocentrum cordatum</name>
    <dbReference type="NCBI Taxonomy" id="2364126"/>
    <lineage>
        <taxon>Eukaryota</taxon>
        <taxon>Sar</taxon>
        <taxon>Alveolata</taxon>
        <taxon>Dinophyceae</taxon>
        <taxon>Prorocentrales</taxon>
        <taxon>Prorocentraceae</taxon>
        <taxon>Prorocentrum</taxon>
    </lineage>
</organism>
<feature type="region of interest" description="Disordered" evidence="2">
    <location>
        <begin position="402"/>
        <end position="425"/>
    </location>
</feature>
<accession>A0ABN9WBV5</accession>
<feature type="region of interest" description="Disordered" evidence="2">
    <location>
        <begin position="290"/>
        <end position="358"/>
    </location>
</feature>
<dbReference type="Pfam" id="PF00078">
    <property type="entry name" value="RVT_1"/>
    <property type="match status" value="1"/>
</dbReference>
<reference evidence="4" key="1">
    <citation type="submission" date="2023-10" db="EMBL/GenBank/DDBJ databases">
        <authorList>
            <person name="Chen Y."/>
            <person name="Shah S."/>
            <person name="Dougan E. K."/>
            <person name="Thang M."/>
            <person name="Chan C."/>
        </authorList>
    </citation>
    <scope>NUCLEOTIDE SEQUENCE [LARGE SCALE GENOMIC DNA]</scope>
</reference>
<evidence type="ECO:0000313" key="4">
    <source>
        <dbReference type="EMBL" id="CAK0883768.1"/>
    </source>
</evidence>
<protein>
    <recommendedName>
        <fullName evidence="3">Reverse transcriptase domain-containing protein</fullName>
    </recommendedName>
</protein>
<name>A0ABN9WBV5_9DINO</name>
<feature type="region of interest" description="Disordered" evidence="2">
    <location>
        <begin position="458"/>
        <end position="518"/>
    </location>
</feature>
<dbReference type="SUPFAM" id="SSF56672">
    <property type="entry name" value="DNA/RNA polymerases"/>
    <property type="match status" value="1"/>
</dbReference>
<feature type="domain" description="Reverse transcriptase" evidence="3">
    <location>
        <begin position="783"/>
        <end position="916"/>
    </location>
</feature>
<sequence>SLGFSEDLLKPYVEALGGAWESTTVSDVHGSLDSDMYAALWAVKTEEGVDITHIARGQLRASLRGLAHAVGLPPPLLGDMPAVVSQGPLQAPQAAAAAPAQQPEVHEMSSVIDQGSKVKFTMLPAPKLKELNANYARETGRPPRDYEDTTDVQPSALAARLAAGEAPRVDFSVFGPFGKRIQRLINFQADVWVSGQLVKKKLAGPMNLIRDLAEGLASLPRGGYQAPTFEERWEQVRTKIEDLVEKGKFQGDFDRERPWEAVFSYTAYDSGQDSQWWKIHLELPCLTGRTGGRSRTSEVEGGPSAVDQIERQSDKRAADHHGDDSERPTGAGSKRAKKAKSHWQQVRDNNAAGETKDGRFTKHQGVELCFNWNRNAHTYLDKDGLFQAGYLNKHCPNKASGPAGRAGGAAGGPAGAARRADDAARAHALPGRRGLARAWGSHLGALAKLQRRLGELRARRGQRAQRGDAPAAARPTPPALAQPAGYPGQDMWDRRRVRPRRPPGVPEGPSAREERSAQDALCTAGLRNPHRVVKAWGDLQEVMAAARAAPLRARAREPALVGMVGACGDRPSRAPPPESAVASARDEVAAALGSGRAQAEEHHPSSPLRHEIFAECARRSKDPDVHVPIWLREGAPMGVRRAIAPGGHFPLAAAEATLAVDAFRREFCFSGNHRSFVDDVGENEAPTPPLVREYLEKGFGRAFPSREAAEEVFGATYPAPLGNVRKRKQGGDGWKNRIIQDLKASRVNLLSSTPERAVLPRGIDHAVVMATLFTADGADHGEIFVIDFSDAFMSCPLHESDRPHNCAEVRGLEAENDYTFIVWAVLGFGGKASPLVWARVASAAARTAQALTLSGGLRLQLYVDDPALAVQGPPRACEQDFDLALLRWLVLGLRIAWKKGRHAHGPLRGGPCPALEHEWIGIRFAMAEDCAVMGLTQNFVDELLELLRHFMSKKGHAPIKQARSLVGKAARVAQIIPAATPFAAALWAALTGALRQANAGKRESPPNTVPLQRFFTAARWFRALLEPVDEARRPECSFPLERRVYPRPDAVQWPRSRYHVEFDACPWGGGAALFEGATPVEWFAISWDQEVLDVFGAVLGLAKYQSLWEFITLLLALIIWRCHAEHAVLYVLGDNVAALQDAMQLKGSGDMLVVAREIAWRAARWPLHFECAHLPKEFNLVADSLSRLAAVPPAAFPARRGGPGFQSETCATPVSAACSWTPSGGLGRAAPGHEGGAVARLLGQRQCKAGRLRAIAHGAPRAPWAHSSRGGIWQPAWLDANGVRHQYRRGCLADLTSAQAQARALEQFDAEVLATTTANSEASRRRTLKAIFEQWGVEMIPLTRQKIRRLGASLKAGGYRSAALYLSLAKKMHVQADLDFPPALGQALAEARRSCERGLGPDRKVEGIAMESLAQLLTDVTPLVAGGPANPRLALLAGAWWLTREIELSAAPAHMVTFHAGTDGRLAATWLLPASKTDARALGVARTHGCCCGAGVFGNACPAHALWAQRSWLRARFPSRHSAGGLPALDLALFPDPEGKVCEKDAVVATIRAAAEALGLPAVSADGLYLWGGHSLRVSGAQSLARAGLDIWLIQLLGRWGSDAVLGYIRAAPLAVSTTWALRASCGASPGASVSLSLDEVAGQLAATSTGRRARREGATGPATASRLDDLLERVRCLESSAGEGSQERATIRLDVAEIKRHLDWESLRLRAISEESCQGAPASPSAGLDEDVALVRNEASGAYHAVLVFDAGRARQCCAVVRAPAALVRMGPVLADRARRVSVAAGAPSVRPQGNRTSSAPFSRSDGGHAGGGSSTGGHPPMPVEDPGPRGGPERPSQHDAARGPRAADGGGDPPGSAARTPPGLAAAGRGQPPRLLQARTPRKRRRVDDDDSDAVEDAAGPGLGR</sequence>
<dbReference type="SUPFAM" id="SSF56349">
    <property type="entry name" value="DNA breaking-rejoining enzymes"/>
    <property type="match status" value="1"/>
</dbReference>
<feature type="compositionally biased region" description="Basic and acidic residues" evidence="2">
    <location>
        <begin position="308"/>
        <end position="327"/>
    </location>
</feature>
<dbReference type="PANTHER" id="PTHR33050:SF7">
    <property type="entry name" value="RIBONUCLEASE H"/>
    <property type="match status" value="1"/>
</dbReference>
<feature type="compositionally biased region" description="Basic and acidic residues" evidence="2">
    <location>
        <begin position="1833"/>
        <end position="1844"/>
    </location>
</feature>